<dbReference type="EMBL" id="JARAOO010000004">
    <property type="protein sequence ID" value="KAJ7972074.1"/>
    <property type="molecule type" value="Genomic_DNA"/>
</dbReference>
<name>A0AAD7PZJ1_QUISA</name>
<dbReference type="Gene3D" id="3.80.10.10">
    <property type="entry name" value="Ribonuclease Inhibitor"/>
    <property type="match status" value="1"/>
</dbReference>
<evidence type="ECO:0000256" key="1">
    <source>
        <dbReference type="ARBA" id="ARBA00022821"/>
    </source>
</evidence>
<gene>
    <name evidence="2" type="ORF">O6P43_010016</name>
</gene>
<dbReference type="InterPro" id="IPR050905">
    <property type="entry name" value="Plant_NBS-LRR"/>
</dbReference>
<sequence>MMAADTVDQPHIKQIAEQVPIECDRFPLAIVSVAKALKEDSDIPIEDIFRCGLGFGWFKDIVDVILDARNEVHSLVDELKGCFLLLDSNKKGCIKMHDVVRDVAKSIASRPEHGFMISCDAELMDWRHKDICHDSSVISLKFGKLKDYPGGLECPRLNLLHVAYGWNSALRECDFFQGMTSLKVLSLQKLEILSDLQSLQNLHTLRLEYCRLKDISTILIPLKKLEILSFFSSEIDGVAESVGRLSNLKLLDLTNCRVKNEETFDGVFTA</sequence>
<dbReference type="KEGG" id="qsa:O6P43_010016"/>
<comment type="caution">
    <text evidence="2">The sequence shown here is derived from an EMBL/GenBank/DDBJ whole genome shotgun (WGS) entry which is preliminary data.</text>
</comment>
<accession>A0AAD7PZJ1</accession>
<dbReference type="PANTHER" id="PTHR33463:SF203">
    <property type="entry name" value="AAA+ ATPASE DOMAIN-CONTAINING PROTEIN"/>
    <property type="match status" value="1"/>
</dbReference>
<organism evidence="2 3">
    <name type="scientific">Quillaja saponaria</name>
    <name type="common">Soap bark tree</name>
    <dbReference type="NCBI Taxonomy" id="32244"/>
    <lineage>
        <taxon>Eukaryota</taxon>
        <taxon>Viridiplantae</taxon>
        <taxon>Streptophyta</taxon>
        <taxon>Embryophyta</taxon>
        <taxon>Tracheophyta</taxon>
        <taxon>Spermatophyta</taxon>
        <taxon>Magnoliopsida</taxon>
        <taxon>eudicotyledons</taxon>
        <taxon>Gunneridae</taxon>
        <taxon>Pentapetalae</taxon>
        <taxon>rosids</taxon>
        <taxon>fabids</taxon>
        <taxon>Fabales</taxon>
        <taxon>Quillajaceae</taxon>
        <taxon>Quillaja</taxon>
    </lineage>
</organism>
<dbReference type="Proteomes" id="UP001163823">
    <property type="component" value="Chromosome 4"/>
</dbReference>
<keyword evidence="3" id="KW-1185">Reference proteome</keyword>
<dbReference type="SUPFAM" id="SSF52058">
    <property type="entry name" value="L domain-like"/>
    <property type="match status" value="1"/>
</dbReference>
<dbReference type="PANTHER" id="PTHR33463">
    <property type="entry name" value="NB-ARC DOMAIN-CONTAINING PROTEIN-RELATED"/>
    <property type="match status" value="1"/>
</dbReference>
<keyword evidence="1" id="KW-0611">Plant defense</keyword>
<dbReference type="AlphaFoldDB" id="A0AAD7PZJ1"/>
<proteinExistence type="predicted"/>
<evidence type="ECO:0000313" key="2">
    <source>
        <dbReference type="EMBL" id="KAJ7972074.1"/>
    </source>
</evidence>
<protein>
    <submittedName>
        <fullName evidence="2">Disease resistance protein</fullName>
    </submittedName>
</protein>
<reference evidence="2" key="1">
    <citation type="journal article" date="2023" name="Science">
        <title>Elucidation of the pathway for biosynthesis of saponin adjuvants from the soapbark tree.</title>
        <authorList>
            <person name="Reed J."/>
            <person name="Orme A."/>
            <person name="El-Demerdash A."/>
            <person name="Owen C."/>
            <person name="Martin L.B.B."/>
            <person name="Misra R.C."/>
            <person name="Kikuchi S."/>
            <person name="Rejzek M."/>
            <person name="Martin A.C."/>
            <person name="Harkess A."/>
            <person name="Leebens-Mack J."/>
            <person name="Louveau T."/>
            <person name="Stephenson M.J."/>
            <person name="Osbourn A."/>
        </authorList>
    </citation>
    <scope>NUCLEOTIDE SEQUENCE</scope>
    <source>
        <strain evidence="2">S10</strain>
    </source>
</reference>
<evidence type="ECO:0000313" key="3">
    <source>
        <dbReference type="Proteomes" id="UP001163823"/>
    </source>
</evidence>
<dbReference type="InterPro" id="IPR032675">
    <property type="entry name" value="LRR_dom_sf"/>
</dbReference>